<evidence type="ECO:0000256" key="10">
    <source>
        <dbReference type="ARBA" id="ARBA00049406"/>
    </source>
</evidence>
<dbReference type="InterPro" id="IPR001926">
    <property type="entry name" value="TrpB-like_PALP"/>
</dbReference>
<dbReference type="RefSeq" id="XP_033587198.1">
    <property type="nucleotide sequence ID" value="XM_033734360.1"/>
</dbReference>
<dbReference type="GO" id="GO:0006094">
    <property type="term" value="P:gluconeogenesis"/>
    <property type="evidence" value="ECO:0007669"/>
    <property type="project" value="UniProtKB-KW"/>
</dbReference>
<dbReference type="SUPFAM" id="SSF53686">
    <property type="entry name" value="Tryptophan synthase beta subunit-like PLP-dependent enzymes"/>
    <property type="match status" value="1"/>
</dbReference>
<evidence type="ECO:0000259" key="11">
    <source>
        <dbReference type="Pfam" id="PF00291"/>
    </source>
</evidence>
<dbReference type="GO" id="GO:0003941">
    <property type="term" value="F:L-serine ammonia-lyase activity"/>
    <property type="evidence" value="ECO:0007669"/>
    <property type="project" value="UniProtKB-EC"/>
</dbReference>
<keyword evidence="7" id="KW-0963">Cytoplasm</keyword>
<name>A0A6A6PKM6_9PEZI</name>
<dbReference type="EMBL" id="MU001639">
    <property type="protein sequence ID" value="KAF2480628.1"/>
    <property type="molecule type" value="Genomic_DNA"/>
</dbReference>
<dbReference type="GO" id="GO:0030170">
    <property type="term" value="F:pyridoxal phosphate binding"/>
    <property type="evidence" value="ECO:0007669"/>
    <property type="project" value="InterPro"/>
</dbReference>
<comment type="similarity">
    <text evidence="4">Belongs to the serine/threonine dehydratase family.</text>
</comment>
<comment type="subcellular location">
    <subcellularLocation>
        <location evidence="2">Cytoplasm</location>
    </subcellularLocation>
</comment>
<evidence type="ECO:0000256" key="4">
    <source>
        <dbReference type="ARBA" id="ARBA00010869"/>
    </source>
</evidence>
<evidence type="ECO:0000256" key="2">
    <source>
        <dbReference type="ARBA" id="ARBA00004496"/>
    </source>
</evidence>
<dbReference type="EC" id="4.3.1.17" evidence="5"/>
<dbReference type="InterPro" id="IPR000634">
    <property type="entry name" value="Ser/Thr_deHydtase_PyrdxlP-BS"/>
</dbReference>
<comment type="cofactor">
    <cofactor evidence="1">
        <name>pyridoxal 5'-phosphate</name>
        <dbReference type="ChEBI" id="CHEBI:597326"/>
    </cofactor>
</comment>
<comment type="catalytic activity">
    <reaction evidence="10">
        <text>L-serine = pyruvate + NH4(+)</text>
        <dbReference type="Rhea" id="RHEA:19169"/>
        <dbReference type="ChEBI" id="CHEBI:15361"/>
        <dbReference type="ChEBI" id="CHEBI:28938"/>
        <dbReference type="ChEBI" id="CHEBI:33384"/>
        <dbReference type="EC" id="4.3.1.17"/>
    </reaction>
</comment>
<keyword evidence="13" id="KW-1185">Reference proteome</keyword>
<protein>
    <recommendedName>
        <fullName evidence="5">L-serine ammonia-lyase</fullName>
        <ecNumber evidence="5">4.3.1.17</ecNumber>
    </recommendedName>
</protein>
<dbReference type="Proteomes" id="UP000799767">
    <property type="component" value="Unassembled WGS sequence"/>
</dbReference>
<dbReference type="GO" id="GO:0009097">
    <property type="term" value="P:isoleucine biosynthetic process"/>
    <property type="evidence" value="ECO:0007669"/>
    <property type="project" value="TreeGrafter"/>
</dbReference>
<dbReference type="GO" id="GO:0006565">
    <property type="term" value="P:L-serine catabolic process"/>
    <property type="evidence" value="ECO:0007669"/>
    <property type="project" value="TreeGrafter"/>
</dbReference>
<evidence type="ECO:0000256" key="5">
    <source>
        <dbReference type="ARBA" id="ARBA00012093"/>
    </source>
</evidence>
<dbReference type="FunFam" id="3.40.50.1100:FF:000040">
    <property type="entry name" value="L-serine dehydratase, putative"/>
    <property type="match status" value="1"/>
</dbReference>
<dbReference type="InterPro" id="IPR036052">
    <property type="entry name" value="TrpB-like_PALP_sf"/>
</dbReference>
<sequence length="351" mass="37733">MAVKDKKPWRQTPLVESDTLSKAAGCRIFLKLENLQPSGSFKSRGIGNLLCTAMRRAQNPHNVHFFSTSGGNAALAAVHAANFLGRPCSVVVPDTTKPFMVEKIRIAGAAEVVQFGAGLREADAHLREVMMPLAEAAGAECVYVPPFDHQDIWDGHSTLMDELRVQFSELGESAPEMIACSVGGGGLMCGIVQGLDRLGGQWDDTQVLAVETLGADSLAQSLEAGELITLPNITSSAVTLGARRVAERTFELASKYQAQGRLRHAVYTDAEAAMACCRFLDTERMLVELACGVTLSLCYDGRLKQALGRPVHPDEKVVIVVCGGHSATSSVIEQWRVEAAELERTQLVNGN</sequence>
<dbReference type="Pfam" id="PF00291">
    <property type="entry name" value="PALP"/>
    <property type="match status" value="1"/>
</dbReference>
<dbReference type="PROSITE" id="PS00165">
    <property type="entry name" value="DEHYDRATASE_SER_THR"/>
    <property type="match status" value="1"/>
</dbReference>
<accession>A0A6A6PKM6</accession>
<dbReference type="GO" id="GO:0005737">
    <property type="term" value="C:cytoplasm"/>
    <property type="evidence" value="ECO:0007669"/>
    <property type="project" value="UniProtKB-SubCell"/>
</dbReference>
<evidence type="ECO:0000256" key="6">
    <source>
        <dbReference type="ARBA" id="ARBA00022432"/>
    </source>
</evidence>
<dbReference type="InterPro" id="IPR050147">
    <property type="entry name" value="Ser/Thr_Dehydratase"/>
</dbReference>
<keyword evidence="9" id="KW-0456">Lyase</keyword>
<evidence type="ECO:0000256" key="8">
    <source>
        <dbReference type="ARBA" id="ARBA00022898"/>
    </source>
</evidence>
<evidence type="ECO:0000313" key="13">
    <source>
        <dbReference type="Proteomes" id="UP000799767"/>
    </source>
</evidence>
<gene>
    <name evidence="12" type="ORF">BDY17DRAFT_302106</name>
</gene>
<proteinExistence type="inferred from homology"/>
<dbReference type="Gene3D" id="3.40.50.1100">
    <property type="match status" value="2"/>
</dbReference>
<dbReference type="GO" id="GO:0006567">
    <property type="term" value="P:L-threonine catabolic process"/>
    <property type="evidence" value="ECO:0007669"/>
    <property type="project" value="TreeGrafter"/>
</dbReference>
<evidence type="ECO:0000313" key="12">
    <source>
        <dbReference type="EMBL" id="KAF2480628.1"/>
    </source>
</evidence>
<evidence type="ECO:0000256" key="1">
    <source>
        <dbReference type="ARBA" id="ARBA00001933"/>
    </source>
</evidence>
<evidence type="ECO:0000256" key="3">
    <source>
        <dbReference type="ARBA" id="ARBA00004742"/>
    </source>
</evidence>
<dbReference type="AlphaFoldDB" id="A0A6A6PKM6"/>
<dbReference type="PANTHER" id="PTHR48078:SF2">
    <property type="entry name" value="CATABOLIC L-SERINE_THREONINE DEHYDRATASE"/>
    <property type="match status" value="1"/>
</dbReference>
<dbReference type="GO" id="GO:0004794">
    <property type="term" value="F:threonine deaminase activity"/>
    <property type="evidence" value="ECO:0007669"/>
    <property type="project" value="TreeGrafter"/>
</dbReference>
<feature type="domain" description="Tryptophan synthase beta chain-like PALP" evidence="11">
    <location>
        <begin position="9"/>
        <end position="323"/>
    </location>
</feature>
<dbReference type="GeneID" id="54475362"/>
<keyword evidence="8" id="KW-0663">Pyridoxal phosphate</keyword>
<comment type="pathway">
    <text evidence="3">Carbohydrate biosynthesis; gluconeogenesis.</text>
</comment>
<dbReference type="OrthoDB" id="7773036at2759"/>
<organism evidence="12 13">
    <name type="scientific">Neohortaea acidophila</name>
    <dbReference type="NCBI Taxonomy" id="245834"/>
    <lineage>
        <taxon>Eukaryota</taxon>
        <taxon>Fungi</taxon>
        <taxon>Dikarya</taxon>
        <taxon>Ascomycota</taxon>
        <taxon>Pezizomycotina</taxon>
        <taxon>Dothideomycetes</taxon>
        <taxon>Dothideomycetidae</taxon>
        <taxon>Mycosphaerellales</taxon>
        <taxon>Teratosphaeriaceae</taxon>
        <taxon>Neohortaea</taxon>
    </lineage>
</organism>
<evidence type="ECO:0000256" key="9">
    <source>
        <dbReference type="ARBA" id="ARBA00023239"/>
    </source>
</evidence>
<dbReference type="PANTHER" id="PTHR48078">
    <property type="entry name" value="THREONINE DEHYDRATASE, MITOCHONDRIAL-RELATED"/>
    <property type="match status" value="1"/>
</dbReference>
<keyword evidence="6" id="KW-0312">Gluconeogenesis</keyword>
<evidence type="ECO:0000256" key="7">
    <source>
        <dbReference type="ARBA" id="ARBA00022490"/>
    </source>
</evidence>
<reference evidence="12" key="1">
    <citation type="journal article" date="2020" name="Stud. Mycol.">
        <title>101 Dothideomycetes genomes: a test case for predicting lifestyles and emergence of pathogens.</title>
        <authorList>
            <person name="Haridas S."/>
            <person name="Albert R."/>
            <person name="Binder M."/>
            <person name="Bloem J."/>
            <person name="Labutti K."/>
            <person name="Salamov A."/>
            <person name="Andreopoulos B."/>
            <person name="Baker S."/>
            <person name="Barry K."/>
            <person name="Bills G."/>
            <person name="Bluhm B."/>
            <person name="Cannon C."/>
            <person name="Castanera R."/>
            <person name="Culley D."/>
            <person name="Daum C."/>
            <person name="Ezra D."/>
            <person name="Gonzalez J."/>
            <person name="Henrissat B."/>
            <person name="Kuo A."/>
            <person name="Liang C."/>
            <person name="Lipzen A."/>
            <person name="Lutzoni F."/>
            <person name="Magnuson J."/>
            <person name="Mondo S."/>
            <person name="Nolan M."/>
            <person name="Ohm R."/>
            <person name="Pangilinan J."/>
            <person name="Park H.-J."/>
            <person name="Ramirez L."/>
            <person name="Alfaro M."/>
            <person name="Sun H."/>
            <person name="Tritt A."/>
            <person name="Yoshinaga Y."/>
            <person name="Zwiers L.-H."/>
            <person name="Turgeon B."/>
            <person name="Goodwin S."/>
            <person name="Spatafora J."/>
            <person name="Crous P."/>
            <person name="Grigoriev I."/>
        </authorList>
    </citation>
    <scope>NUCLEOTIDE SEQUENCE</scope>
    <source>
        <strain evidence="12">CBS 113389</strain>
    </source>
</reference>